<sequence>MDPILLQSPTSAKPPGVGCPFGGAAYESLLRDSIDRFLGQIRSESRDFSGFQSVFFRLLQSRADPPLEIVWFYSAVRYHESFSTEEGVLGRVSAIRDFLQLLAACSASCDGLKSIALLAPVAYELYQIIVELGDSCGGFSSKEVKKLKKEIYHLAEGVLSYIGICSGRSCDGKDASVGLLPCFVDLVRIWTAQRGDCGDALRKFFPLVNDEVRNALAKEGCQIRYLAGVVIAEAFLLMLRLKLQKAGDLRPELQKELKTWAVASITAFRNRDFFEVEHSYDGVKRLSMLRLLVIHDAIQTAREKGDQGKAIAYTDAFSRSSLPSLLVKLVNNQIGAEKLSGANSATPQALLKCLLNLEEHGLKVLEFDMSKLQSRLPLDESKASTAGRNSMTDGEKEDNDVFFFDNKGLVAEDGPDDQEMEMMDNVFLSAARTMKLTPSNGKKRKGSKGSEGKTPVKFVKYKLLGSSVKDTLIPKADDMSGESDVENPPSDDEMEDTDQ</sequence>
<reference evidence="2" key="1">
    <citation type="submission" date="2017-07" db="EMBL/GenBank/DDBJ databases">
        <title>Taro Niue Genome Assembly and Annotation.</title>
        <authorList>
            <person name="Atibalentja N."/>
            <person name="Keating K."/>
            <person name="Fields C.J."/>
        </authorList>
    </citation>
    <scope>NUCLEOTIDE SEQUENCE</scope>
    <source>
        <strain evidence="2">Niue_2</strain>
        <tissue evidence="2">Leaf</tissue>
    </source>
</reference>
<dbReference type="EMBL" id="NMUH01004830">
    <property type="protein sequence ID" value="MQM10961.1"/>
    <property type="molecule type" value="Genomic_DNA"/>
</dbReference>
<dbReference type="OrthoDB" id="1660458at2759"/>
<dbReference type="AlphaFoldDB" id="A0A843WZP1"/>
<proteinExistence type="predicted"/>
<name>A0A843WZP1_COLES</name>
<protein>
    <submittedName>
        <fullName evidence="2">Uncharacterized protein</fullName>
    </submittedName>
</protein>
<feature type="compositionally biased region" description="Acidic residues" evidence="1">
    <location>
        <begin position="479"/>
        <end position="499"/>
    </location>
</feature>
<gene>
    <name evidence="2" type="ORF">Taro_043862</name>
</gene>
<feature type="compositionally biased region" description="Polar residues" evidence="1">
    <location>
        <begin position="383"/>
        <end position="392"/>
    </location>
</feature>
<dbReference type="PANTHER" id="PTHR35505">
    <property type="entry name" value="OS01G0600300 PROTEIN"/>
    <property type="match status" value="1"/>
</dbReference>
<evidence type="ECO:0000256" key="1">
    <source>
        <dbReference type="SAM" id="MobiDB-lite"/>
    </source>
</evidence>
<feature type="region of interest" description="Disordered" evidence="1">
    <location>
        <begin position="433"/>
        <end position="453"/>
    </location>
</feature>
<accession>A0A843WZP1</accession>
<organism evidence="2 3">
    <name type="scientific">Colocasia esculenta</name>
    <name type="common">Wild taro</name>
    <name type="synonym">Arum esculentum</name>
    <dbReference type="NCBI Taxonomy" id="4460"/>
    <lineage>
        <taxon>Eukaryota</taxon>
        <taxon>Viridiplantae</taxon>
        <taxon>Streptophyta</taxon>
        <taxon>Embryophyta</taxon>
        <taxon>Tracheophyta</taxon>
        <taxon>Spermatophyta</taxon>
        <taxon>Magnoliopsida</taxon>
        <taxon>Liliopsida</taxon>
        <taxon>Araceae</taxon>
        <taxon>Aroideae</taxon>
        <taxon>Colocasieae</taxon>
        <taxon>Colocasia</taxon>
    </lineage>
</organism>
<evidence type="ECO:0000313" key="2">
    <source>
        <dbReference type="EMBL" id="MQM10961.1"/>
    </source>
</evidence>
<evidence type="ECO:0000313" key="3">
    <source>
        <dbReference type="Proteomes" id="UP000652761"/>
    </source>
</evidence>
<feature type="region of interest" description="Disordered" evidence="1">
    <location>
        <begin position="378"/>
        <end position="398"/>
    </location>
</feature>
<dbReference type="PANTHER" id="PTHR35505:SF1">
    <property type="entry name" value="SNF2 DOMAIN PROTEIN"/>
    <property type="match status" value="1"/>
</dbReference>
<keyword evidence="3" id="KW-1185">Reference proteome</keyword>
<comment type="caution">
    <text evidence="2">The sequence shown here is derived from an EMBL/GenBank/DDBJ whole genome shotgun (WGS) entry which is preliminary data.</text>
</comment>
<dbReference type="Proteomes" id="UP000652761">
    <property type="component" value="Unassembled WGS sequence"/>
</dbReference>
<feature type="region of interest" description="Disordered" evidence="1">
    <location>
        <begin position="470"/>
        <end position="499"/>
    </location>
</feature>